<evidence type="ECO:0000313" key="3">
    <source>
        <dbReference type="EMBL" id="AQT70229.1"/>
    </source>
</evidence>
<dbReference type="SUPFAM" id="SSF143422">
    <property type="entry name" value="Transposase IS200-like"/>
    <property type="match status" value="1"/>
</dbReference>
<organism evidence="3 4">
    <name type="scientific">Anaerohalosphaera lusitana</name>
    <dbReference type="NCBI Taxonomy" id="1936003"/>
    <lineage>
        <taxon>Bacteria</taxon>
        <taxon>Pseudomonadati</taxon>
        <taxon>Planctomycetota</taxon>
        <taxon>Phycisphaerae</taxon>
        <taxon>Sedimentisphaerales</taxon>
        <taxon>Anaerohalosphaeraceae</taxon>
        <taxon>Anaerohalosphaera</taxon>
    </lineage>
</organism>
<dbReference type="GO" id="GO:0003677">
    <property type="term" value="F:DNA binding"/>
    <property type="evidence" value="ECO:0007669"/>
    <property type="project" value="InterPro"/>
</dbReference>
<feature type="compositionally biased region" description="Basic residues" evidence="1">
    <location>
        <begin position="213"/>
        <end position="223"/>
    </location>
</feature>
<gene>
    <name evidence="3" type="ORF">STSP2_03435</name>
</gene>
<dbReference type="Pfam" id="PF01797">
    <property type="entry name" value="Y1_Tnp"/>
    <property type="match status" value="1"/>
</dbReference>
<dbReference type="OrthoDB" id="277009at2"/>
<sequence length="223" mass="25860">MPRQKRIAKGNIVYHVLNRANGRLRIFKKDDDFRAFEQILAEAAERFDMRICGYCIMSNHWHLVLWPRADGDLSAFMKWLTGTHSHRWHAAHRTVGIGHLYQGRYKSFPVQDDTYYLTLMRYVESNPLRAKLVKRSADYLWSSLANRLGKDSPLELSDGPMPLPRRWTKLVDGAADLPEDEIKTCIQRGRPFGDSDWTHQTAKALSLESSLRPRGRPRKTTPN</sequence>
<protein>
    <submittedName>
        <fullName evidence="3">Transposase</fullName>
    </submittedName>
</protein>
<dbReference type="RefSeq" id="WP_146663831.1">
    <property type="nucleotide sequence ID" value="NZ_CP019791.1"/>
</dbReference>
<proteinExistence type="predicted"/>
<dbReference type="SMART" id="SM01321">
    <property type="entry name" value="Y1_Tnp"/>
    <property type="match status" value="1"/>
</dbReference>
<feature type="domain" description="Transposase IS200-like" evidence="2">
    <location>
        <begin position="9"/>
        <end position="126"/>
    </location>
</feature>
<dbReference type="AlphaFoldDB" id="A0A1U9NQP2"/>
<dbReference type="PANTHER" id="PTHR34322">
    <property type="entry name" value="TRANSPOSASE, Y1_TNP DOMAIN-CONTAINING"/>
    <property type="match status" value="1"/>
</dbReference>
<accession>A0A1U9NQP2</accession>
<dbReference type="GO" id="GO:0004803">
    <property type="term" value="F:transposase activity"/>
    <property type="evidence" value="ECO:0007669"/>
    <property type="project" value="InterPro"/>
</dbReference>
<dbReference type="KEGG" id="alus:STSP2_03435"/>
<dbReference type="EMBL" id="CP019791">
    <property type="protein sequence ID" value="AQT70229.1"/>
    <property type="molecule type" value="Genomic_DNA"/>
</dbReference>
<dbReference type="InterPro" id="IPR036515">
    <property type="entry name" value="Transposase_17_sf"/>
</dbReference>
<dbReference type="GO" id="GO:0006313">
    <property type="term" value="P:DNA transposition"/>
    <property type="evidence" value="ECO:0007669"/>
    <property type="project" value="InterPro"/>
</dbReference>
<evidence type="ECO:0000256" key="1">
    <source>
        <dbReference type="SAM" id="MobiDB-lite"/>
    </source>
</evidence>
<evidence type="ECO:0000259" key="2">
    <source>
        <dbReference type="SMART" id="SM01321"/>
    </source>
</evidence>
<dbReference type="InterPro" id="IPR002686">
    <property type="entry name" value="Transposase_17"/>
</dbReference>
<dbReference type="Gene3D" id="3.30.70.1290">
    <property type="entry name" value="Transposase IS200-like"/>
    <property type="match status" value="1"/>
</dbReference>
<name>A0A1U9NQP2_9BACT</name>
<evidence type="ECO:0000313" key="4">
    <source>
        <dbReference type="Proteomes" id="UP000189674"/>
    </source>
</evidence>
<dbReference type="PANTHER" id="PTHR34322:SF2">
    <property type="entry name" value="TRANSPOSASE IS200-LIKE DOMAIN-CONTAINING PROTEIN"/>
    <property type="match status" value="1"/>
</dbReference>
<dbReference type="Proteomes" id="UP000189674">
    <property type="component" value="Chromosome"/>
</dbReference>
<keyword evidence="4" id="KW-1185">Reference proteome</keyword>
<reference evidence="4" key="1">
    <citation type="submission" date="2017-02" db="EMBL/GenBank/DDBJ databases">
        <title>Comparative genomics and description of representatives of a novel lineage of planctomycetes thriving in anoxic sediments.</title>
        <authorList>
            <person name="Spring S."/>
            <person name="Bunk B."/>
            <person name="Sproer C."/>
        </authorList>
    </citation>
    <scope>NUCLEOTIDE SEQUENCE [LARGE SCALE GENOMIC DNA]</scope>
    <source>
        <strain evidence="4">ST-NAGAB-D1</strain>
    </source>
</reference>
<feature type="region of interest" description="Disordered" evidence="1">
    <location>
        <begin position="203"/>
        <end position="223"/>
    </location>
</feature>